<sequence>MLAKPHLRRYVRKIQLYRTVKLSAYFQHPSAEALADRDSALLKSAIQGAGIFDEQMVNNCLSAIVMRIWNKGSLLYENQTLAAETHATLFMSLSPNLEFLQLDMAGAESPIEIFLRHTNQEPSRFLPSLRSIHIYHHPRHGTEYYGDYDFLSVLEYFHLYPSMESVRINRMRPATGGRKTLPPGKSNISKVYISNSYARSSYLAAIILHSKCLEEFIYTVEKRKEIALFQYYGSEIRAYRLNEATNPIYPGTLRNTLLQHKPTLRKLNLDCNTDIKVATSSDEAELGEANYDDTEDPSLSENAYYPHGFDIGPLDEFTALRKLSIGTELLLGKHEYHNRTLGLDKEMRQSPPFRLCKALPPNLKYLCIKGYEPGQCVYCTRQISDLIDRKAGRLPFPRRIDGVDELVPGDRHATWKQGGLPIQGESCSWNGASLSDYEGWKDFD</sequence>
<organism evidence="1 2">
    <name type="scientific">Polytolypa hystricis (strain UAMH7299)</name>
    <dbReference type="NCBI Taxonomy" id="1447883"/>
    <lineage>
        <taxon>Eukaryota</taxon>
        <taxon>Fungi</taxon>
        <taxon>Dikarya</taxon>
        <taxon>Ascomycota</taxon>
        <taxon>Pezizomycotina</taxon>
        <taxon>Eurotiomycetes</taxon>
        <taxon>Eurotiomycetidae</taxon>
        <taxon>Onygenales</taxon>
        <taxon>Onygenales incertae sedis</taxon>
        <taxon>Polytolypa</taxon>
    </lineage>
</organism>
<dbReference type="EMBL" id="PDNA01000145">
    <property type="protein sequence ID" value="PGH10541.1"/>
    <property type="molecule type" value="Genomic_DNA"/>
</dbReference>
<comment type="caution">
    <text evidence="1">The sequence shown here is derived from an EMBL/GenBank/DDBJ whole genome shotgun (WGS) entry which is preliminary data.</text>
</comment>
<dbReference type="STRING" id="1447883.A0A2B7XP52"/>
<evidence type="ECO:0000313" key="1">
    <source>
        <dbReference type="EMBL" id="PGH10541.1"/>
    </source>
</evidence>
<dbReference type="OrthoDB" id="4188116at2759"/>
<reference evidence="1 2" key="1">
    <citation type="submission" date="2017-10" db="EMBL/GenBank/DDBJ databases">
        <title>Comparative genomics in systemic dimorphic fungi from Ajellomycetaceae.</title>
        <authorList>
            <person name="Munoz J.F."/>
            <person name="Mcewen J.G."/>
            <person name="Clay O.K."/>
            <person name="Cuomo C.A."/>
        </authorList>
    </citation>
    <scope>NUCLEOTIDE SEQUENCE [LARGE SCALE GENOMIC DNA]</scope>
    <source>
        <strain evidence="1 2">UAMH7299</strain>
    </source>
</reference>
<evidence type="ECO:0000313" key="2">
    <source>
        <dbReference type="Proteomes" id="UP000224634"/>
    </source>
</evidence>
<dbReference type="AlphaFoldDB" id="A0A2B7XP52"/>
<protein>
    <submittedName>
        <fullName evidence="1">Uncharacterized protein</fullName>
    </submittedName>
</protein>
<proteinExistence type="predicted"/>
<name>A0A2B7XP52_POLH7</name>
<dbReference type="Proteomes" id="UP000224634">
    <property type="component" value="Unassembled WGS sequence"/>
</dbReference>
<accession>A0A2B7XP52</accession>
<keyword evidence="2" id="KW-1185">Reference proteome</keyword>
<gene>
    <name evidence="1" type="ORF">AJ80_07487</name>
</gene>